<keyword evidence="5 11" id="KW-0342">GTP-binding</keyword>
<evidence type="ECO:0000313" key="14">
    <source>
        <dbReference type="EMBL" id="KAH3667018.1"/>
    </source>
</evidence>
<sequence length="411" mass="46950">MGICGSKEGHDEQAAGSAIVRKSNTLPNNKSQSVRDSQSGTISQEKSTSTNDVEQQNYQQLSSKQSQSNNSNMPSTKFGNSSSAHEYKKILLLGTGESGKSTIIQQLRILHSNGFTEEELYEFRPAIFNNIVTSAKDLVEAYKKFSLNLKPNDIINEDDFKDILELSPTSDLTAPFNPVLAKKLKALWDNESTDELIKKHRHEFYLMDSAKYFFNEIERISEPDYFPTLSDIVRTRKKTSGIFDFKFELQGLKIQIFDVGGQRSERKKWIHCFDNVASIIFCVSLSEYDQTLLEDETQNRLEESLTLFDSVVNSRWFQRCSIILFLNKIDVFIEKLPYSPLENFFPDYEGGSDANRAAKYILWKFTRVNRSGLPIYPYITQATDTNNIKLVFVVVRESIFSNLLQDTGLLS</sequence>
<dbReference type="CDD" id="cd00066">
    <property type="entry name" value="G-alpha"/>
    <property type="match status" value="1"/>
</dbReference>
<dbReference type="InterPro" id="IPR001019">
    <property type="entry name" value="Gprotein_alpha_su"/>
</dbReference>
<feature type="binding site" evidence="11">
    <location>
        <begin position="97"/>
        <end position="102"/>
    </location>
    <ligand>
        <name>GTP</name>
        <dbReference type="ChEBI" id="CHEBI:37565"/>
    </ligand>
</feature>
<organism evidence="14 15">
    <name type="scientific">Wickerhamomyces mucosus</name>
    <dbReference type="NCBI Taxonomy" id="1378264"/>
    <lineage>
        <taxon>Eukaryota</taxon>
        <taxon>Fungi</taxon>
        <taxon>Dikarya</taxon>
        <taxon>Ascomycota</taxon>
        <taxon>Saccharomycotina</taxon>
        <taxon>Saccharomycetes</taxon>
        <taxon>Phaffomycetales</taxon>
        <taxon>Wickerhamomycetaceae</taxon>
        <taxon>Wickerhamomyces</taxon>
    </lineage>
</organism>
<feature type="binding site" evidence="12">
    <location>
        <position position="239"/>
    </location>
    <ligand>
        <name>Mg(2+)</name>
        <dbReference type="ChEBI" id="CHEBI:18420"/>
    </ligand>
</feature>
<dbReference type="GO" id="GO:0032502">
    <property type="term" value="P:developmental process"/>
    <property type="evidence" value="ECO:0007669"/>
    <property type="project" value="UniProtKB-ARBA"/>
</dbReference>
<keyword evidence="1" id="KW-0519">Myristate</keyword>
<dbReference type="PRINTS" id="PR01241">
    <property type="entry name" value="GPROTEINAFNG"/>
</dbReference>
<dbReference type="SUPFAM" id="SSF47895">
    <property type="entry name" value="Transducin (alpha subunit), insertion domain"/>
    <property type="match status" value="1"/>
</dbReference>
<keyword evidence="4 12" id="KW-0460">Magnesium</keyword>
<feature type="binding site" evidence="11">
    <location>
        <position position="382"/>
    </location>
    <ligand>
        <name>GTP</name>
        <dbReference type="ChEBI" id="CHEBI:37565"/>
    </ligand>
</feature>
<dbReference type="AlphaFoldDB" id="A0A9P8P7K5"/>
<dbReference type="PANTHER" id="PTHR10218">
    <property type="entry name" value="GTP-BINDING PROTEIN ALPHA SUBUNIT"/>
    <property type="match status" value="1"/>
</dbReference>
<dbReference type="Gene3D" id="3.40.50.300">
    <property type="entry name" value="P-loop containing nucleotide triphosphate hydrolases"/>
    <property type="match status" value="1"/>
</dbReference>
<evidence type="ECO:0000256" key="5">
    <source>
        <dbReference type="ARBA" id="ARBA00023134"/>
    </source>
</evidence>
<feature type="compositionally biased region" description="Polar residues" evidence="13">
    <location>
        <begin position="22"/>
        <end position="54"/>
    </location>
</feature>
<reference evidence="14" key="2">
    <citation type="submission" date="2021-01" db="EMBL/GenBank/DDBJ databases">
        <authorList>
            <person name="Schikora-Tamarit M.A."/>
        </authorList>
    </citation>
    <scope>NUCLEOTIDE SEQUENCE</scope>
    <source>
        <strain evidence="14">CBS6341</strain>
    </source>
</reference>
<dbReference type="InterPro" id="IPR011025">
    <property type="entry name" value="GproteinA_insert"/>
</dbReference>
<keyword evidence="15" id="KW-1185">Reference proteome</keyword>
<dbReference type="OrthoDB" id="5817230at2759"/>
<keyword evidence="2 12" id="KW-0479">Metal-binding</keyword>
<dbReference type="GO" id="GO:0046872">
    <property type="term" value="F:metal ion binding"/>
    <property type="evidence" value="ECO:0007669"/>
    <property type="project" value="UniProtKB-KW"/>
</dbReference>
<keyword evidence="3 11" id="KW-0547">Nucleotide-binding</keyword>
<proteinExistence type="predicted"/>
<feature type="compositionally biased region" description="Low complexity" evidence="13">
    <location>
        <begin position="55"/>
        <end position="75"/>
    </location>
</feature>
<evidence type="ECO:0000256" key="11">
    <source>
        <dbReference type="PIRSR" id="PIRSR601019-1"/>
    </source>
</evidence>
<accession>A0A9P8P7K5</accession>
<gene>
    <name evidence="14" type="ORF">WICMUC_005365</name>
</gene>
<keyword evidence="8" id="KW-0449">Lipoprotein</keyword>
<dbReference type="GO" id="GO:0031683">
    <property type="term" value="F:G-protein beta/gamma-subunit complex binding"/>
    <property type="evidence" value="ECO:0007669"/>
    <property type="project" value="InterPro"/>
</dbReference>
<reference evidence="14" key="1">
    <citation type="journal article" date="2021" name="Open Biol.">
        <title>Shared evolutionary footprints suggest mitochondrial oxidative damage underlies multiple complex I losses in fungi.</title>
        <authorList>
            <person name="Schikora-Tamarit M.A."/>
            <person name="Marcet-Houben M."/>
            <person name="Nosek J."/>
            <person name="Gabaldon T."/>
        </authorList>
    </citation>
    <scope>NUCLEOTIDE SEQUENCE</scope>
    <source>
        <strain evidence="14">CBS6341</strain>
    </source>
</reference>
<feature type="binding site" evidence="12">
    <location>
        <position position="101"/>
    </location>
    <ligand>
        <name>Mg(2+)</name>
        <dbReference type="ChEBI" id="CHEBI:18420"/>
    </ligand>
</feature>
<feature type="binding site" evidence="11">
    <location>
        <begin position="258"/>
        <end position="262"/>
    </location>
    <ligand>
        <name>GTP</name>
        <dbReference type="ChEBI" id="CHEBI:37565"/>
    </ligand>
</feature>
<dbReference type="InterPro" id="IPR027417">
    <property type="entry name" value="P-loop_NTPase"/>
</dbReference>
<keyword evidence="6" id="KW-0564">Palmitate</keyword>
<dbReference type="Gene3D" id="1.10.400.10">
    <property type="entry name" value="GI Alpha 1, domain 2-like"/>
    <property type="match status" value="1"/>
</dbReference>
<dbReference type="GO" id="GO:0010255">
    <property type="term" value="P:glucose mediated signaling pathway"/>
    <property type="evidence" value="ECO:0007669"/>
    <property type="project" value="UniProtKB-ARBA"/>
</dbReference>
<dbReference type="InterPro" id="IPR002975">
    <property type="entry name" value="Fungi_Gprotein_alpha"/>
</dbReference>
<evidence type="ECO:0000256" key="7">
    <source>
        <dbReference type="ARBA" id="ARBA00023224"/>
    </source>
</evidence>
<keyword evidence="7" id="KW-0807">Transducer</keyword>
<evidence type="ECO:0000313" key="15">
    <source>
        <dbReference type="Proteomes" id="UP000769528"/>
    </source>
</evidence>
<dbReference type="PROSITE" id="PS51882">
    <property type="entry name" value="G_ALPHA"/>
    <property type="match status" value="1"/>
</dbReference>
<protein>
    <recommendedName>
        <fullName evidence="9">Guanine nucleotide-binding protein alpha-2 subunit</fullName>
    </recommendedName>
    <alternativeName>
        <fullName evidence="10">GP2-alpha</fullName>
    </alternativeName>
</protein>
<dbReference type="Proteomes" id="UP000769528">
    <property type="component" value="Unassembled WGS sequence"/>
</dbReference>
<comment type="caution">
    <text evidence="14">The sequence shown here is derived from an EMBL/GenBank/DDBJ whole genome shotgun (WGS) entry which is preliminary data.</text>
</comment>
<dbReference type="PANTHER" id="PTHR10218:SF369">
    <property type="entry name" value="GUANINE NUCLEOTIDE-BINDING PROTEIN ALPHA-2 SUBUNIT"/>
    <property type="match status" value="1"/>
</dbReference>
<dbReference type="GO" id="GO:0005834">
    <property type="term" value="C:heterotrimeric G-protein complex"/>
    <property type="evidence" value="ECO:0007669"/>
    <property type="project" value="InterPro"/>
</dbReference>
<dbReference type="GO" id="GO:0003924">
    <property type="term" value="F:GTPase activity"/>
    <property type="evidence" value="ECO:0007669"/>
    <property type="project" value="InterPro"/>
</dbReference>
<dbReference type="EMBL" id="JAEUBF010001392">
    <property type="protein sequence ID" value="KAH3667018.1"/>
    <property type="molecule type" value="Genomic_DNA"/>
</dbReference>
<dbReference type="SUPFAM" id="SSF52540">
    <property type="entry name" value="P-loop containing nucleoside triphosphate hydrolases"/>
    <property type="match status" value="1"/>
</dbReference>
<dbReference type="FunFam" id="1.10.400.10:FF:000007">
    <property type="entry name" value="Guanine nucleotide-binding protein subunit alpha"/>
    <property type="match status" value="1"/>
</dbReference>
<evidence type="ECO:0000256" key="6">
    <source>
        <dbReference type="ARBA" id="ARBA00023139"/>
    </source>
</evidence>
<name>A0A9P8P7K5_9ASCO</name>
<evidence type="ECO:0000256" key="12">
    <source>
        <dbReference type="PIRSR" id="PIRSR601019-2"/>
    </source>
</evidence>
<dbReference type="Pfam" id="PF00503">
    <property type="entry name" value="G-alpha"/>
    <property type="match status" value="1"/>
</dbReference>
<dbReference type="GO" id="GO:0007189">
    <property type="term" value="P:adenylate cyclase-activating G protein-coupled receptor signaling pathway"/>
    <property type="evidence" value="ECO:0007669"/>
    <property type="project" value="TreeGrafter"/>
</dbReference>
<evidence type="ECO:0000256" key="8">
    <source>
        <dbReference type="ARBA" id="ARBA00023288"/>
    </source>
</evidence>
<evidence type="ECO:0000256" key="2">
    <source>
        <dbReference type="ARBA" id="ARBA00022723"/>
    </source>
</evidence>
<evidence type="ECO:0000256" key="13">
    <source>
        <dbReference type="SAM" id="MobiDB-lite"/>
    </source>
</evidence>
<evidence type="ECO:0000256" key="3">
    <source>
        <dbReference type="ARBA" id="ARBA00022741"/>
    </source>
</evidence>
<dbReference type="GO" id="GO:0005737">
    <property type="term" value="C:cytoplasm"/>
    <property type="evidence" value="ECO:0007669"/>
    <property type="project" value="TreeGrafter"/>
</dbReference>
<dbReference type="SMART" id="SM00275">
    <property type="entry name" value="G_alpha"/>
    <property type="match status" value="1"/>
</dbReference>
<evidence type="ECO:0000256" key="1">
    <source>
        <dbReference type="ARBA" id="ARBA00022707"/>
    </source>
</evidence>
<dbReference type="PRINTS" id="PR00318">
    <property type="entry name" value="GPROTEINA"/>
</dbReference>
<dbReference type="GO" id="GO:0001664">
    <property type="term" value="F:G protein-coupled receptor binding"/>
    <property type="evidence" value="ECO:0007669"/>
    <property type="project" value="InterPro"/>
</dbReference>
<feature type="binding site" evidence="11">
    <location>
        <begin position="327"/>
        <end position="330"/>
    </location>
    <ligand>
        <name>GTP</name>
        <dbReference type="ChEBI" id="CHEBI:37565"/>
    </ligand>
</feature>
<feature type="binding site" evidence="11">
    <location>
        <begin position="208"/>
        <end position="209"/>
    </location>
    <ligand>
        <name>GTP</name>
        <dbReference type="ChEBI" id="CHEBI:37565"/>
    </ligand>
</feature>
<dbReference type="FunFam" id="3.40.50.300:FF:000181">
    <property type="entry name" value="Guanine nucleotide-binding protein subunit alpha"/>
    <property type="match status" value="1"/>
</dbReference>
<evidence type="ECO:0000256" key="4">
    <source>
        <dbReference type="ARBA" id="ARBA00022842"/>
    </source>
</evidence>
<evidence type="ECO:0000256" key="10">
    <source>
        <dbReference type="ARBA" id="ARBA00078467"/>
    </source>
</evidence>
<dbReference type="GO" id="GO:0005525">
    <property type="term" value="F:GTP binding"/>
    <property type="evidence" value="ECO:0007669"/>
    <property type="project" value="UniProtKB-KW"/>
</dbReference>
<feature type="region of interest" description="Disordered" evidence="13">
    <location>
        <begin position="1"/>
        <end position="81"/>
    </location>
</feature>
<evidence type="ECO:0000256" key="9">
    <source>
        <dbReference type="ARBA" id="ARBA00074402"/>
    </source>
</evidence>